<evidence type="ECO:0008006" key="3">
    <source>
        <dbReference type="Google" id="ProtNLM"/>
    </source>
</evidence>
<keyword evidence="2" id="KW-1185">Reference proteome</keyword>
<dbReference type="InterPro" id="IPR014710">
    <property type="entry name" value="RmlC-like_jellyroll"/>
</dbReference>
<dbReference type="RefSeq" id="WP_338608887.1">
    <property type="nucleotide sequence ID" value="NZ_CP146275.1"/>
</dbReference>
<evidence type="ECO:0000313" key="1">
    <source>
        <dbReference type="EMBL" id="WWT33357.1"/>
    </source>
</evidence>
<dbReference type="Proteomes" id="UP001369958">
    <property type="component" value="Chromosome"/>
</dbReference>
<dbReference type="InterPro" id="IPR011051">
    <property type="entry name" value="RmlC_Cupin_sf"/>
</dbReference>
<gene>
    <name evidence="1" type="ORF">V6617_02515</name>
</gene>
<protein>
    <recommendedName>
        <fullName evidence="3">Cupin domain-containing protein</fullName>
    </recommendedName>
</protein>
<organism evidence="1 2">
    <name type="scientific">Pelagibacterium nitratireducens</name>
    <dbReference type="NCBI Taxonomy" id="1046114"/>
    <lineage>
        <taxon>Bacteria</taxon>
        <taxon>Pseudomonadati</taxon>
        <taxon>Pseudomonadota</taxon>
        <taxon>Alphaproteobacteria</taxon>
        <taxon>Hyphomicrobiales</taxon>
        <taxon>Devosiaceae</taxon>
        <taxon>Pelagibacterium</taxon>
    </lineage>
</organism>
<name>A0ABZ2I0J9_9HYPH</name>
<reference evidence="1 2" key="1">
    <citation type="submission" date="2024-02" db="EMBL/GenBank/DDBJ databases">
        <title>Complete genome sequence of Pelagibacterium nitratireducens ZH15.</title>
        <authorList>
            <person name="Zhao L.H."/>
        </authorList>
    </citation>
    <scope>NUCLEOTIDE SEQUENCE [LARGE SCALE GENOMIC DNA]</scope>
    <source>
        <strain evidence="1 2">ZH15</strain>
    </source>
</reference>
<sequence>MTAIETRRFDKPDDLLDMEECGGIAIVKMETGATGMHAVFEPGWTWEKNEKPLLGNPDSCPMHHTGYCIAGTLVVRMLDTGANTKIAPGDFFEIPPGHDAYVEGDNRVELILFAPPEHQH</sequence>
<dbReference type="SUPFAM" id="SSF51182">
    <property type="entry name" value="RmlC-like cupins"/>
    <property type="match status" value="1"/>
</dbReference>
<dbReference type="Gene3D" id="2.60.120.10">
    <property type="entry name" value="Jelly Rolls"/>
    <property type="match status" value="1"/>
</dbReference>
<evidence type="ECO:0000313" key="2">
    <source>
        <dbReference type="Proteomes" id="UP001369958"/>
    </source>
</evidence>
<dbReference type="EMBL" id="CP146275">
    <property type="protein sequence ID" value="WWT33357.1"/>
    <property type="molecule type" value="Genomic_DNA"/>
</dbReference>
<proteinExistence type="predicted"/>
<accession>A0ABZ2I0J9</accession>